<dbReference type="SUPFAM" id="SSF52833">
    <property type="entry name" value="Thioredoxin-like"/>
    <property type="match status" value="1"/>
</dbReference>
<evidence type="ECO:0000256" key="8">
    <source>
        <dbReference type="ARBA" id="ARBA00023136"/>
    </source>
</evidence>
<evidence type="ECO:0000256" key="1">
    <source>
        <dbReference type="ARBA" id="ARBA00002791"/>
    </source>
</evidence>
<feature type="transmembrane region" description="Helical" evidence="9">
    <location>
        <begin position="293"/>
        <end position="314"/>
    </location>
</feature>
<feature type="signal peptide" evidence="10">
    <location>
        <begin position="1"/>
        <end position="19"/>
    </location>
</feature>
<feature type="transmembrane region" description="Helical" evidence="9">
    <location>
        <begin position="181"/>
        <end position="199"/>
    </location>
</feature>
<evidence type="ECO:0000313" key="13">
    <source>
        <dbReference type="Proteomes" id="UP000479691"/>
    </source>
</evidence>
<reference evidence="11 13" key="1">
    <citation type="submission" date="2019-06" db="EMBL/GenBank/DDBJ databases">
        <authorList>
            <person name="Palmer J.M."/>
        </authorList>
    </citation>
    <scope>NUCLEOTIDE SEQUENCE [LARGE SCALE GENOMIC DNA]</scope>
    <source>
        <strain evidence="12">TWF679</strain>
        <strain evidence="11 13">TWF788</strain>
    </source>
</reference>
<dbReference type="GO" id="GO:0016740">
    <property type="term" value="F:transferase activity"/>
    <property type="evidence" value="ECO:0007669"/>
    <property type="project" value="UniProtKB-KW"/>
</dbReference>
<feature type="chain" id="PRO_5036201038" evidence="10">
    <location>
        <begin position="20"/>
        <end position="349"/>
    </location>
</feature>
<comment type="similarity">
    <text evidence="3">Belongs to the OST3/OST6 family.</text>
</comment>
<feature type="transmembrane region" description="Helical" evidence="9">
    <location>
        <begin position="211"/>
        <end position="229"/>
    </location>
</feature>
<dbReference type="GO" id="GO:0018279">
    <property type="term" value="P:protein N-linked glycosylation via asparagine"/>
    <property type="evidence" value="ECO:0007669"/>
    <property type="project" value="TreeGrafter"/>
</dbReference>
<dbReference type="Gene3D" id="3.40.30.10">
    <property type="entry name" value="Glutaredoxin"/>
    <property type="match status" value="1"/>
</dbReference>
<evidence type="ECO:0000256" key="6">
    <source>
        <dbReference type="ARBA" id="ARBA00022824"/>
    </source>
</evidence>
<evidence type="ECO:0000256" key="9">
    <source>
        <dbReference type="SAM" id="Phobius"/>
    </source>
</evidence>
<evidence type="ECO:0000313" key="11">
    <source>
        <dbReference type="EMBL" id="KAF3180273.1"/>
    </source>
</evidence>
<evidence type="ECO:0000256" key="3">
    <source>
        <dbReference type="ARBA" id="ARBA00009561"/>
    </source>
</evidence>
<comment type="function">
    <text evidence="1">Subunit of the oligosaccharyl transferase (OST) complex that catalyzes the initial transfer of a defined glycan (Glc(3)Man(9)GlcNAc(2) in eukaryotes) from the lipid carrier dolichol-pyrophosphate to an asparagine residue within an Asn-X-Ser/Thr consensus motif in nascent polypeptide chains, the first step in protein N-glycosylation. N-glycosylation occurs cotranslationally and the complex associates with the Sec61 complex at the channel-forming translocon complex that mediates protein translocation across the endoplasmic reticulum (ER). All subunits are required for a maximal enzyme activity.</text>
</comment>
<dbReference type="EMBL" id="WIWT01000082">
    <property type="protein sequence ID" value="KAF3203064.1"/>
    <property type="molecule type" value="Genomic_DNA"/>
</dbReference>
<protein>
    <submittedName>
        <fullName evidence="11">Oligosaccharyl transferase subunit ost3/OST6</fullName>
    </submittedName>
</protein>
<keyword evidence="8 9" id="KW-0472">Membrane</keyword>
<gene>
    <name evidence="11" type="primary">OST3</name>
    <name evidence="12" type="ORF">TWF679_010530</name>
    <name evidence="11" type="ORF">TWF788_006790</name>
</gene>
<dbReference type="GO" id="GO:0008250">
    <property type="term" value="C:oligosaccharyltransferase complex"/>
    <property type="evidence" value="ECO:0007669"/>
    <property type="project" value="TreeGrafter"/>
</dbReference>
<evidence type="ECO:0000256" key="2">
    <source>
        <dbReference type="ARBA" id="ARBA00004477"/>
    </source>
</evidence>
<organism evidence="11 13">
    <name type="scientific">Orbilia oligospora</name>
    <name type="common">Nematode-trapping fungus</name>
    <name type="synonym">Arthrobotrys oligospora</name>
    <dbReference type="NCBI Taxonomy" id="2813651"/>
    <lineage>
        <taxon>Eukaryota</taxon>
        <taxon>Fungi</taxon>
        <taxon>Dikarya</taxon>
        <taxon>Ascomycota</taxon>
        <taxon>Pezizomycotina</taxon>
        <taxon>Orbiliomycetes</taxon>
        <taxon>Orbiliales</taxon>
        <taxon>Orbiliaceae</taxon>
        <taxon>Orbilia</taxon>
    </lineage>
</organism>
<keyword evidence="4 9" id="KW-0812">Transmembrane</keyword>
<dbReference type="PANTHER" id="PTHR12692">
    <property type="entry name" value="DOLICHYL-DIPHOSPHOOLIGOSACCHARIDE--PROTEIN GLYCOSYLTRANSFERASE-RELATED"/>
    <property type="match status" value="1"/>
</dbReference>
<dbReference type="EMBL" id="JAABOE010000035">
    <property type="protein sequence ID" value="KAF3180273.1"/>
    <property type="molecule type" value="Genomic_DNA"/>
</dbReference>
<keyword evidence="7 9" id="KW-1133">Transmembrane helix</keyword>
<proteinExistence type="inferred from homology"/>
<evidence type="ECO:0000256" key="4">
    <source>
        <dbReference type="ARBA" id="ARBA00022692"/>
    </source>
</evidence>
<name>A0A7C8TYM0_ORBOL</name>
<keyword evidence="6" id="KW-0256">Endoplasmic reticulum</keyword>
<feature type="transmembrane region" description="Helical" evidence="9">
    <location>
        <begin position="263"/>
        <end position="281"/>
    </location>
</feature>
<dbReference type="AlphaFoldDB" id="A0A7C8TYM0"/>
<comment type="subcellular location">
    <subcellularLocation>
        <location evidence="2">Endoplasmic reticulum membrane</location>
        <topology evidence="2">Multi-pass membrane protein</topology>
    </subcellularLocation>
</comment>
<dbReference type="InterPro" id="IPR036249">
    <property type="entry name" value="Thioredoxin-like_sf"/>
</dbReference>
<accession>A0A7C8TYM0</accession>
<dbReference type="InterPro" id="IPR021149">
    <property type="entry name" value="OligosaccharylTrfase_OST3/OST6"/>
</dbReference>
<evidence type="ECO:0000256" key="5">
    <source>
        <dbReference type="ARBA" id="ARBA00022729"/>
    </source>
</evidence>
<dbReference type="Proteomes" id="UP000479691">
    <property type="component" value="Unassembled WGS sequence"/>
</dbReference>
<dbReference type="PANTHER" id="PTHR12692:SF0">
    <property type="entry name" value="GH11935P"/>
    <property type="match status" value="1"/>
</dbReference>
<evidence type="ECO:0000256" key="10">
    <source>
        <dbReference type="SAM" id="SignalP"/>
    </source>
</evidence>
<dbReference type="Proteomes" id="UP000614610">
    <property type="component" value="Unassembled WGS sequence"/>
</dbReference>
<evidence type="ECO:0000256" key="7">
    <source>
        <dbReference type="ARBA" id="ARBA00022989"/>
    </source>
</evidence>
<sequence length="349" mass="38398">MRLLPLLTAFTSLLSLTVAQKSTNKHQTFADLASSSKGSKGVVLLNDQLFGDLTGPNRNFTSVVLFTALDARFGCVLCRDFQPEFDLLGNSWHQEHPKSDGLFFTILDFSVGKQTFQRLGMSTAPILMLFPSSNAGPGSDQPIKFDFNPSDITPAEAVARWVTAHTKHTVTIHRPFNYVKLFSFVGGIIGTATLSKLAYPYLAPALFSRNLWAAISLVSVLLFTSGHMFNHIRKVPYVVQGRGGGVSYIAGGFSNQLGLETQIIAVVYAVLAFSAIALCLKMPRMESSAKQKIAVMAWNLVLLCANIGLAYILVRWIKLVWRGKDDETQDIPRVVKKAASKGAKWRRLK</sequence>
<keyword evidence="5 10" id="KW-0732">Signal</keyword>
<dbReference type="Pfam" id="PF04756">
    <property type="entry name" value="OST3_OST6"/>
    <property type="match status" value="1"/>
</dbReference>
<comment type="caution">
    <text evidence="11">The sequence shown here is derived from an EMBL/GenBank/DDBJ whole genome shotgun (WGS) entry which is preliminary data.</text>
</comment>
<dbReference type="OrthoDB" id="67566at2759"/>
<evidence type="ECO:0000313" key="12">
    <source>
        <dbReference type="EMBL" id="KAF3203064.1"/>
    </source>
</evidence>
<keyword evidence="11" id="KW-0808">Transferase</keyword>